<dbReference type="AlphaFoldDB" id="A0A1I7GD63"/>
<dbReference type="RefSeq" id="WP_256210341.1">
    <property type="nucleotide sequence ID" value="NZ_FPBZ01000004.1"/>
</dbReference>
<dbReference type="Gene3D" id="3.40.50.1820">
    <property type="entry name" value="alpha/beta hydrolase"/>
    <property type="match status" value="1"/>
</dbReference>
<protein>
    <submittedName>
        <fullName evidence="2">Exosortase A system-associated hydrolase 1</fullName>
    </submittedName>
</protein>
<dbReference type="EMBL" id="FPBZ01000004">
    <property type="protein sequence ID" value="SFU46186.1"/>
    <property type="molecule type" value="Genomic_DNA"/>
</dbReference>
<dbReference type="PANTHER" id="PTHR43265:SF1">
    <property type="entry name" value="ESTERASE ESTD"/>
    <property type="match status" value="1"/>
</dbReference>
<dbReference type="InterPro" id="IPR000073">
    <property type="entry name" value="AB_hydrolase_1"/>
</dbReference>
<name>A0A1I7GD63_9PROT</name>
<organism evidence="2 3">
    <name type="scientific">Nitrosospira multiformis</name>
    <dbReference type="NCBI Taxonomy" id="1231"/>
    <lineage>
        <taxon>Bacteria</taxon>
        <taxon>Pseudomonadati</taxon>
        <taxon>Pseudomonadota</taxon>
        <taxon>Betaproteobacteria</taxon>
        <taxon>Nitrosomonadales</taxon>
        <taxon>Nitrosomonadaceae</taxon>
        <taxon>Nitrosospira</taxon>
    </lineage>
</organism>
<gene>
    <name evidence="2" type="ORF">SAMN05216417_104120</name>
</gene>
<sequence length="308" mass="35184">MLRPGIFYSRYICINGAMNFKESALRFPCHGSQLYGVLSLPAQPVTKGLLIVVGGPQYRVGSHRQFVLLARDLAADGVPVLRFDYRGMGDSEGDARTFEELGDDLRCAIDRFFAEVPSLDGLVIWGLCDAASAALFYAYQDRRVTGLILLNPWIRTDQSAAQTYLKHYYRDRIFAPEFWRKIREGRFNYFEAIQSFLKLMTEALTGKKKIARRTEGSVKENSCHLAPLPERMLDGFSRFNGRVLLIISGKDLTAQEFLDLVKRSGEWQKLLASPQVSRLDLPEANHTFSRREWRDQVAVSTSEWVRSW</sequence>
<accession>A0A1I7GD63</accession>
<dbReference type="NCBIfam" id="TIGR03100">
    <property type="entry name" value="hydr1_PEP"/>
    <property type="match status" value="1"/>
</dbReference>
<dbReference type="GO" id="GO:0052689">
    <property type="term" value="F:carboxylic ester hydrolase activity"/>
    <property type="evidence" value="ECO:0007669"/>
    <property type="project" value="TreeGrafter"/>
</dbReference>
<reference evidence="2 3" key="1">
    <citation type="submission" date="2016-10" db="EMBL/GenBank/DDBJ databases">
        <authorList>
            <person name="de Groot N.N."/>
        </authorList>
    </citation>
    <scope>NUCLEOTIDE SEQUENCE [LARGE SCALE GENOMIC DNA]</scope>
    <source>
        <strain evidence="2 3">Nl14</strain>
    </source>
</reference>
<dbReference type="Pfam" id="PF12697">
    <property type="entry name" value="Abhydrolase_6"/>
    <property type="match status" value="1"/>
</dbReference>
<dbReference type="InterPro" id="IPR053145">
    <property type="entry name" value="AB_hydrolase_Est10"/>
</dbReference>
<dbReference type="SUPFAM" id="SSF53474">
    <property type="entry name" value="alpha/beta-Hydrolases"/>
    <property type="match status" value="1"/>
</dbReference>
<evidence type="ECO:0000313" key="3">
    <source>
        <dbReference type="Proteomes" id="UP000182649"/>
    </source>
</evidence>
<dbReference type="InterPro" id="IPR017531">
    <property type="entry name" value="Hydrolase-1_PEP"/>
</dbReference>
<evidence type="ECO:0000259" key="1">
    <source>
        <dbReference type="Pfam" id="PF12697"/>
    </source>
</evidence>
<feature type="domain" description="AB hydrolase-1" evidence="1">
    <location>
        <begin position="66"/>
        <end position="287"/>
    </location>
</feature>
<keyword evidence="2" id="KW-0378">Hydrolase</keyword>
<dbReference type="InterPro" id="IPR029058">
    <property type="entry name" value="AB_hydrolase_fold"/>
</dbReference>
<dbReference type="PANTHER" id="PTHR43265">
    <property type="entry name" value="ESTERASE ESTD"/>
    <property type="match status" value="1"/>
</dbReference>
<proteinExistence type="predicted"/>
<evidence type="ECO:0000313" key="2">
    <source>
        <dbReference type="EMBL" id="SFU46186.1"/>
    </source>
</evidence>
<dbReference type="Proteomes" id="UP000182649">
    <property type="component" value="Unassembled WGS sequence"/>
</dbReference>